<dbReference type="EMBL" id="JAUSQM010000001">
    <property type="protein sequence ID" value="MDP9822371.1"/>
    <property type="molecule type" value="Genomic_DNA"/>
</dbReference>
<dbReference type="Pfam" id="PF06224">
    <property type="entry name" value="AlkZ-like"/>
    <property type="match status" value="1"/>
</dbReference>
<sequence length="404" mass="43286">MSPRASTPAPVRHVDDAERRARLARRHAVAPGLRVSSAGEAAAVTVCLHATEPPTPYLSVFARVEEVDRPAIARALYDERSIVKHLAMRRTLFGFPPELLPAAIGSASARVAAQQRGQLPRDLARFGQVADPETVVAEVEAEVLRVLAEHGPATTAELAEASPTLAQRFDGTPLTPRVLTILSAEGRVYRGTQTTGWRSSRPRWTLADQWLPDLPPPLTSEEGYAVLVAAWLRAFGPGTETDLVWWLGATKSAVRAALGALGAVPVSLDGTTEAGWLLPDDLAPEPTVEPWVALLPVLDATTMGWKQRDFYLGPHAPLLFDSAGNAGTTAWYDGRVVGGWHQDADGAVVVSVLEDVPAGARQALDAEARRLTAWLDGERVGTVYPSPLMRERTGLSATTRGVLA</sequence>
<evidence type="ECO:0000313" key="2">
    <source>
        <dbReference type="Proteomes" id="UP001240447"/>
    </source>
</evidence>
<dbReference type="RefSeq" id="WP_068124127.1">
    <property type="nucleotide sequence ID" value="NZ_CCXJ01000690.1"/>
</dbReference>
<comment type="caution">
    <text evidence="1">The sequence shown here is derived from an EMBL/GenBank/DDBJ whole genome shotgun (WGS) entry which is preliminary data.</text>
</comment>
<name>A0ABT9NPK8_9ACTN</name>
<reference evidence="1 2" key="1">
    <citation type="submission" date="2023-07" db="EMBL/GenBank/DDBJ databases">
        <title>Sequencing the genomes of 1000 actinobacteria strains.</title>
        <authorList>
            <person name="Klenk H.-P."/>
        </authorList>
    </citation>
    <scope>NUCLEOTIDE SEQUENCE [LARGE SCALE GENOMIC DNA]</scope>
    <source>
        <strain evidence="1 2">GD13</strain>
    </source>
</reference>
<accession>A0ABT9NPK8</accession>
<evidence type="ECO:0000313" key="1">
    <source>
        <dbReference type="EMBL" id="MDP9822371.1"/>
    </source>
</evidence>
<evidence type="ECO:0008006" key="3">
    <source>
        <dbReference type="Google" id="ProtNLM"/>
    </source>
</evidence>
<gene>
    <name evidence="1" type="ORF">J2S59_002180</name>
</gene>
<dbReference type="PANTHER" id="PTHR38479:SF2">
    <property type="entry name" value="WINGED HELIX DNA-BINDING DOMAIN-CONTAINING PROTEIN"/>
    <property type="match status" value="1"/>
</dbReference>
<dbReference type="InterPro" id="IPR009351">
    <property type="entry name" value="AlkZ-like"/>
</dbReference>
<organism evidence="1 2">
    <name type="scientific">Nocardioides massiliensis</name>
    <dbReference type="NCBI Taxonomy" id="1325935"/>
    <lineage>
        <taxon>Bacteria</taxon>
        <taxon>Bacillati</taxon>
        <taxon>Actinomycetota</taxon>
        <taxon>Actinomycetes</taxon>
        <taxon>Propionibacteriales</taxon>
        <taxon>Nocardioidaceae</taxon>
        <taxon>Nocardioides</taxon>
    </lineage>
</organism>
<keyword evidence="2" id="KW-1185">Reference proteome</keyword>
<dbReference type="Proteomes" id="UP001240447">
    <property type="component" value="Unassembled WGS sequence"/>
</dbReference>
<protein>
    <recommendedName>
        <fullName evidence="3">Winged helix DNA-binding domain-containing protein</fullName>
    </recommendedName>
</protein>
<dbReference type="PANTHER" id="PTHR38479">
    <property type="entry name" value="LMO0824 PROTEIN"/>
    <property type="match status" value="1"/>
</dbReference>
<proteinExistence type="predicted"/>